<feature type="region of interest" description="Disordered" evidence="12">
    <location>
        <begin position="320"/>
        <end position="376"/>
    </location>
</feature>
<sequence>MRNHSRAINMSAENTPLLRRPNDDVSISIEAKPVANRYHRWKNLLYRLMEGGLKPWDTIIESFILLLIATNVILFILSTEESIDRTWGRAFDIFEIVSISIFTFEFTLRLWVCTERKRFKKKGPILGRVMFCLKPMSIIDLLSIIPFWVVTAFDFDLLHFSSAIRIFRVFRLFKAEKYTHALKILRLVVLQNREVLITTGFILVILFICTSTALYFAQRDTNHPRYGSIPATMYTSVLMLTAQGIPEDAEREITRNSIEILTKIAVTYAGKWVTAVTAVFSVAVFAVPAGLLGWGFESVGEKFIEQRKEKLKRKKAEKKAKILRGEAVESSSSSSEDFFSNDDSEEEKEEGEAKEEETRETNGDAIELCPHCKRAF</sequence>
<feature type="transmembrane region" description="Helical" evidence="13">
    <location>
        <begin position="272"/>
        <end position="296"/>
    </location>
</feature>
<comment type="caution">
    <text evidence="15">The sequence shown here is derived from an EMBL/GenBank/DDBJ whole genome shotgun (WGS) entry which is preliminary data.</text>
</comment>
<evidence type="ECO:0000256" key="10">
    <source>
        <dbReference type="ARBA" id="ARBA00023136"/>
    </source>
</evidence>
<dbReference type="InParanoid" id="A0A2P6NC57"/>
<evidence type="ECO:0000256" key="8">
    <source>
        <dbReference type="ARBA" id="ARBA00022989"/>
    </source>
</evidence>
<keyword evidence="9" id="KW-0406">Ion transport</keyword>
<keyword evidence="4 13" id="KW-0812">Transmembrane</keyword>
<accession>A0A2P6NC57</accession>
<dbReference type="STRING" id="1890364.A0A2P6NC57"/>
<dbReference type="InterPro" id="IPR005821">
    <property type="entry name" value="Ion_trans_dom"/>
</dbReference>
<evidence type="ECO:0000313" key="15">
    <source>
        <dbReference type="EMBL" id="PRP81546.1"/>
    </source>
</evidence>
<comment type="subcellular location">
    <subcellularLocation>
        <location evidence="1">Membrane</location>
        <topology evidence="1">Multi-pass membrane protein</topology>
    </subcellularLocation>
</comment>
<dbReference type="PRINTS" id="PR00169">
    <property type="entry name" value="KCHANNEL"/>
</dbReference>
<dbReference type="GO" id="GO:0005249">
    <property type="term" value="F:voltage-gated potassium channel activity"/>
    <property type="evidence" value="ECO:0007669"/>
    <property type="project" value="InterPro"/>
</dbReference>
<evidence type="ECO:0000256" key="6">
    <source>
        <dbReference type="ARBA" id="ARBA00022882"/>
    </source>
</evidence>
<keyword evidence="7" id="KW-0630">Potassium</keyword>
<dbReference type="GO" id="GO:0001508">
    <property type="term" value="P:action potential"/>
    <property type="evidence" value="ECO:0007669"/>
    <property type="project" value="TreeGrafter"/>
</dbReference>
<dbReference type="PANTHER" id="PTHR11537:SF254">
    <property type="entry name" value="POTASSIUM VOLTAGE-GATED CHANNEL PROTEIN SHAB"/>
    <property type="match status" value="1"/>
</dbReference>
<keyword evidence="16" id="KW-1185">Reference proteome</keyword>
<keyword evidence="3" id="KW-0633">Potassium transport</keyword>
<keyword evidence="11" id="KW-0407">Ion channel</keyword>
<dbReference type="Gene3D" id="1.20.120.350">
    <property type="entry name" value="Voltage-gated potassium channels. Chain C"/>
    <property type="match status" value="1"/>
</dbReference>
<keyword evidence="10 13" id="KW-0472">Membrane</keyword>
<dbReference type="GO" id="GO:0008076">
    <property type="term" value="C:voltage-gated potassium channel complex"/>
    <property type="evidence" value="ECO:0007669"/>
    <property type="project" value="InterPro"/>
</dbReference>
<keyword evidence="8 13" id="KW-1133">Transmembrane helix</keyword>
<keyword evidence="2" id="KW-0813">Transport</keyword>
<reference evidence="15 16" key="1">
    <citation type="journal article" date="2018" name="Genome Biol. Evol.">
        <title>Multiple Roots of Fruiting Body Formation in Amoebozoa.</title>
        <authorList>
            <person name="Hillmann F."/>
            <person name="Forbes G."/>
            <person name="Novohradska S."/>
            <person name="Ferling I."/>
            <person name="Riege K."/>
            <person name="Groth M."/>
            <person name="Westermann M."/>
            <person name="Marz M."/>
            <person name="Spaller T."/>
            <person name="Winckler T."/>
            <person name="Schaap P."/>
            <person name="Glockner G."/>
        </authorList>
    </citation>
    <scope>NUCLEOTIDE SEQUENCE [LARGE SCALE GENOMIC DNA]</scope>
    <source>
        <strain evidence="15 16">Jena</strain>
    </source>
</reference>
<evidence type="ECO:0000256" key="9">
    <source>
        <dbReference type="ARBA" id="ARBA00023065"/>
    </source>
</evidence>
<dbReference type="InterPro" id="IPR027359">
    <property type="entry name" value="Volt_channel_dom_sf"/>
</dbReference>
<organism evidence="15 16">
    <name type="scientific">Planoprotostelium fungivorum</name>
    <dbReference type="NCBI Taxonomy" id="1890364"/>
    <lineage>
        <taxon>Eukaryota</taxon>
        <taxon>Amoebozoa</taxon>
        <taxon>Evosea</taxon>
        <taxon>Variosea</taxon>
        <taxon>Cavosteliida</taxon>
        <taxon>Cavosteliaceae</taxon>
        <taxon>Planoprotostelium</taxon>
    </lineage>
</organism>
<dbReference type="Proteomes" id="UP000241769">
    <property type="component" value="Unassembled WGS sequence"/>
</dbReference>
<evidence type="ECO:0000313" key="16">
    <source>
        <dbReference type="Proteomes" id="UP000241769"/>
    </source>
</evidence>
<feature type="transmembrane region" description="Helical" evidence="13">
    <location>
        <begin position="59"/>
        <end position="78"/>
    </location>
</feature>
<evidence type="ECO:0000256" key="12">
    <source>
        <dbReference type="SAM" id="MobiDB-lite"/>
    </source>
</evidence>
<dbReference type="PANTHER" id="PTHR11537">
    <property type="entry name" value="VOLTAGE-GATED POTASSIUM CHANNEL"/>
    <property type="match status" value="1"/>
</dbReference>
<keyword evidence="6" id="KW-0851">Voltage-gated channel</keyword>
<feature type="transmembrane region" description="Helical" evidence="13">
    <location>
        <begin position="195"/>
        <end position="217"/>
    </location>
</feature>
<dbReference type="InterPro" id="IPR028325">
    <property type="entry name" value="VG_K_chnl"/>
</dbReference>
<feature type="transmembrane region" description="Helical" evidence="13">
    <location>
        <begin position="131"/>
        <end position="151"/>
    </location>
</feature>
<feature type="transmembrane region" description="Helical" evidence="13">
    <location>
        <begin position="90"/>
        <end position="111"/>
    </location>
</feature>
<evidence type="ECO:0000256" key="1">
    <source>
        <dbReference type="ARBA" id="ARBA00004141"/>
    </source>
</evidence>
<dbReference type="SUPFAM" id="SSF81324">
    <property type="entry name" value="Voltage-gated potassium channels"/>
    <property type="match status" value="1"/>
</dbReference>
<dbReference type="AlphaFoldDB" id="A0A2P6NC57"/>
<evidence type="ECO:0000256" key="11">
    <source>
        <dbReference type="ARBA" id="ARBA00023303"/>
    </source>
</evidence>
<keyword evidence="5" id="KW-0631">Potassium channel</keyword>
<evidence type="ECO:0000256" key="5">
    <source>
        <dbReference type="ARBA" id="ARBA00022826"/>
    </source>
</evidence>
<dbReference type="OrthoDB" id="43502at2759"/>
<gene>
    <name evidence="15" type="ORF">PROFUN_10908</name>
</gene>
<protein>
    <recommendedName>
        <fullName evidence="14">Ion transport domain-containing protein</fullName>
    </recommendedName>
</protein>
<feature type="domain" description="Ion transport" evidence="14">
    <location>
        <begin position="58"/>
        <end position="296"/>
    </location>
</feature>
<dbReference type="EMBL" id="MDYQ01000122">
    <property type="protein sequence ID" value="PRP81546.1"/>
    <property type="molecule type" value="Genomic_DNA"/>
</dbReference>
<name>A0A2P6NC57_9EUKA</name>
<evidence type="ECO:0000256" key="3">
    <source>
        <dbReference type="ARBA" id="ARBA00022538"/>
    </source>
</evidence>
<dbReference type="Gene3D" id="1.10.287.70">
    <property type="match status" value="1"/>
</dbReference>
<evidence type="ECO:0000256" key="4">
    <source>
        <dbReference type="ARBA" id="ARBA00022692"/>
    </source>
</evidence>
<evidence type="ECO:0000256" key="2">
    <source>
        <dbReference type="ARBA" id="ARBA00022448"/>
    </source>
</evidence>
<evidence type="ECO:0000256" key="13">
    <source>
        <dbReference type="SAM" id="Phobius"/>
    </source>
</evidence>
<feature type="compositionally biased region" description="Acidic residues" evidence="12">
    <location>
        <begin position="339"/>
        <end position="355"/>
    </location>
</feature>
<feature type="compositionally biased region" description="Low complexity" evidence="12">
    <location>
        <begin position="328"/>
        <end position="338"/>
    </location>
</feature>
<evidence type="ECO:0000256" key="7">
    <source>
        <dbReference type="ARBA" id="ARBA00022958"/>
    </source>
</evidence>
<proteinExistence type="predicted"/>
<dbReference type="Pfam" id="PF00520">
    <property type="entry name" value="Ion_trans"/>
    <property type="match status" value="1"/>
</dbReference>
<evidence type="ECO:0000259" key="14">
    <source>
        <dbReference type="Pfam" id="PF00520"/>
    </source>
</evidence>